<dbReference type="EMBL" id="LGRX02008550">
    <property type="protein sequence ID" value="KAK3273303.1"/>
    <property type="molecule type" value="Genomic_DNA"/>
</dbReference>
<dbReference type="SUPFAM" id="SSF55961">
    <property type="entry name" value="Bet v1-like"/>
    <property type="match status" value="1"/>
</dbReference>
<evidence type="ECO:0000256" key="16">
    <source>
        <dbReference type="ARBA" id="ARBA00049548"/>
    </source>
</evidence>
<dbReference type="GO" id="GO:0170056">
    <property type="term" value="F:cholesterol 7-desaturase [NAD(P)H] activity"/>
    <property type="evidence" value="ECO:0007669"/>
    <property type="project" value="UniProtKB-EC"/>
</dbReference>
<sequence length="426" mass="48745">MGGTVIDMLAAQLQFDKLCEKLGIGHSVGVALGLLVWSLICMYVGSKLYSWFSFGREDERISDKFSQLQAEQHSAEERGKTYPQPYPNGWYSLIESHTVKRGCVVEVRAVGKVFAIFRGESGKLNVIDAYCPHLGANLAIGGKVKGECLSCPFHDWCIDGTGHVSHVPYSDNPPKLSNIKQYTYKEYYGMVVLWHDIEGGPPAYELPDFEEIDKAVYRGSHYPRDLRMHIQEFAENSADLRHFNCIHSSFTLPWTDIQVPGIKVNFEASWEKNAEHKHICHLYTDEWTTLFGYQVMGKGCVTAKVWFLGPAGMVLFELRTKWFGSVYMWQCHTPTQPMKLKTTFRWYSDRRMPRWMASFLVGSWVSQWQNDIFIWENKILLNPLLVKGDGPIMALRRWYKQFYPAPKIELEKPVAGSGTEKGSPAE</sequence>
<dbReference type="Gene3D" id="3.90.380.10">
    <property type="entry name" value="Naphthalene 1,2-dioxygenase Alpha Subunit, Chain A, domain 1"/>
    <property type="match status" value="1"/>
</dbReference>
<comment type="caution">
    <text evidence="19">The sequence shown here is derived from an EMBL/GenBank/DDBJ whole genome shotgun (WGS) entry which is preliminary data.</text>
</comment>
<evidence type="ECO:0000256" key="6">
    <source>
        <dbReference type="ARBA" id="ARBA00022723"/>
    </source>
</evidence>
<evidence type="ECO:0000313" key="20">
    <source>
        <dbReference type="Proteomes" id="UP001190700"/>
    </source>
</evidence>
<comment type="catalytic activity">
    <reaction evidence="15">
        <text>cholesterol + NADH + O2 + H(+) = 7-dehydrocholesterol + NAD(+) + 2 H2O</text>
        <dbReference type="Rhea" id="RHEA:51644"/>
        <dbReference type="ChEBI" id="CHEBI:15377"/>
        <dbReference type="ChEBI" id="CHEBI:15378"/>
        <dbReference type="ChEBI" id="CHEBI:15379"/>
        <dbReference type="ChEBI" id="CHEBI:16113"/>
        <dbReference type="ChEBI" id="CHEBI:17759"/>
        <dbReference type="ChEBI" id="CHEBI:57540"/>
        <dbReference type="ChEBI" id="CHEBI:57945"/>
        <dbReference type="EC" id="1.14.19.21"/>
    </reaction>
    <physiologicalReaction direction="left-to-right" evidence="15">
        <dbReference type="Rhea" id="RHEA:51645"/>
    </physiologicalReaction>
</comment>
<keyword evidence="7 17" id="KW-1133">Transmembrane helix</keyword>
<dbReference type="PANTHER" id="PTHR21266">
    <property type="entry name" value="IRON-SULFUR DOMAIN CONTAINING PROTEIN"/>
    <property type="match status" value="1"/>
</dbReference>
<feature type="domain" description="Rieske" evidence="18">
    <location>
        <begin position="90"/>
        <end position="193"/>
    </location>
</feature>
<proteinExistence type="inferred from homology"/>
<evidence type="ECO:0000259" key="18">
    <source>
        <dbReference type="PROSITE" id="PS51296"/>
    </source>
</evidence>
<dbReference type="InterPro" id="IPR045605">
    <property type="entry name" value="KshA-like_C"/>
</dbReference>
<evidence type="ECO:0000256" key="7">
    <source>
        <dbReference type="ARBA" id="ARBA00022989"/>
    </source>
</evidence>
<keyword evidence="20" id="KW-1185">Reference proteome</keyword>
<evidence type="ECO:0000256" key="4">
    <source>
        <dbReference type="ARBA" id="ARBA00022692"/>
    </source>
</evidence>
<evidence type="ECO:0000256" key="12">
    <source>
        <dbReference type="ARBA" id="ARBA00025712"/>
    </source>
</evidence>
<dbReference type="GO" id="GO:0016020">
    <property type="term" value="C:membrane"/>
    <property type="evidence" value="ECO:0007669"/>
    <property type="project" value="UniProtKB-SubCell"/>
</dbReference>
<evidence type="ECO:0000256" key="8">
    <source>
        <dbReference type="ARBA" id="ARBA00023002"/>
    </source>
</evidence>
<evidence type="ECO:0000256" key="17">
    <source>
        <dbReference type="SAM" id="Phobius"/>
    </source>
</evidence>
<accession>A0AAE0L5X0</accession>
<dbReference type="Pfam" id="PF19298">
    <property type="entry name" value="KshA_C"/>
    <property type="match status" value="1"/>
</dbReference>
<gene>
    <name evidence="19" type="ORF">CYMTET_18450</name>
</gene>
<evidence type="ECO:0000313" key="19">
    <source>
        <dbReference type="EMBL" id="KAK3273303.1"/>
    </source>
</evidence>
<name>A0AAE0L5X0_9CHLO</name>
<dbReference type="GO" id="GO:0005737">
    <property type="term" value="C:cytoplasm"/>
    <property type="evidence" value="ECO:0007669"/>
    <property type="project" value="TreeGrafter"/>
</dbReference>
<dbReference type="InterPro" id="IPR017941">
    <property type="entry name" value="Rieske_2Fe-2S"/>
</dbReference>
<dbReference type="EC" id="1.14.19.21" evidence="14"/>
<evidence type="ECO:0000256" key="1">
    <source>
        <dbReference type="ARBA" id="ARBA00001962"/>
    </source>
</evidence>
<dbReference type="AlphaFoldDB" id="A0AAE0L5X0"/>
<keyword evidence="6" id="KW-0479">Metal-binding</keyword>
<reference evidence="19 20" key="1">
    <citation type="journal article" date="2015" name="Genome Biol. Evol.">
        <title>Comparative Genomics of a Bacterivorous Green Alga Reveals Evolutionary Causalities and Consequences of Phago-Mixotrophic Mode of Nutrition.</title>
        <authorList>
            <person name="Burns J.A."/>
            <person name="Paasch A."/>
            <person name="Narechania A."/>
            <person name="Kim E."/>
        </authorList>
    </citation>
    <scope>NUCLEOTIDE SEQUENCE [LARGE SCALE GENOMIC DNA]</scope>
    <source>
        <strain evidence="19 20">PLY_AMNH</strain>
    </source>
</reference>
<comment type="pathway">
    <text evidence="3">Hormone biosynthesis.</text>
</comment>
<dbReference type="Pfam" id="PF00355">
    <property type="entry name" value="Rieske"/>
    <property type="match status" value="1"/>
</dbReference>
<dbReference type="GO" id="GO:0008203">
    <property type="term" value="P:cholesterol metabolic process"/>
    <property type="evidence" value="ECO:0007669"/>
    <property type="project" value="InterPro"/>
</dbReference>
<evidence type="ECO:0000256" key="3">
    <source>
        <dbReference type="ARBA" id="ARBA00004972"/>
    </source>
</evidence>
<dbReference type="Gene3D" id="2.102.10.10">
    <property type="entry name" value="Rieske [2Fe-2S] iron-sulphur domain"/>
    <property type="match status" value="1"/>
</dbReference>
<evidence type="ECO:0000256" key="15">
    <source>
        <dbReference type="ARBA" id="ARBA00047853"/>
    </source>
</evidence>
<evidence type="ECO:0000256" key="9">
    <source>
        <dbReference type="ARBA" id="ARBA00023004"/>
    </source>
</evidence>
<dbReference type="Proteomes" id="UP001190700">
    <property type="component" value="Unassembled WGS sequence"/>
</dbReference>
<keyword evidence="10" id="KW-0411">Iron-sulfur</keyword>
<dbReference type="PROSITE" id="PS51296">
    <property type="entry name" value="RIESKE"/>
    <property type="match status" value="1"/>
</dbReference>
<evidence type="ECO:0000256" key="13">
    <source>
        <dbReference type="ARBA" id="ARBA00025729"/>
    </source>
</evidence>
<keyword evidence="11 17" id="KW-0472">Membrane</keyword>
<evidence type="ECO:0000256" key="2">
    <source>
        <dbReference type="ARBA" id="ARBA00004370"/>
    </source>
</evidence>
<organism evidence="19 20">
    <name type="scientific">Cymbomonas tetramitiformis</name>
    <dbReference type="NCBI Taxonomy" id="36881"/>
    <lineage>
        <taxon>Eukaryota</taxon>
        <taxon>Viridiplantae</taxon>
        <taxon>Chlorophyta</taxon>
        <taxon>Pyramimonadophyceae</taxon>
        <taxon>Pyramimonadales</taxon>
        <taxon>Pyramimonadaceae</taxon>
        <taxon>Cymbomonas</taxon>
    </lineage>
</organism>
<comment type="cofactor">
    <cofactor evidence="1">
        <name>Fe cation</name>
        <dbReference type="ChEBI" id="CHEBI:24875"/>
    </cofactor>
</comment>
<evidence type="ECO:0000256" key="5">
    <source>
        <dbReference type="ARBA" id="ARBA00022714"/>
    </source>
</evidence>
<protein>
    <recommendedName>
        <fullName evidence="14">cholesterol 7-desaturase</fullName>
        <ecNumber evidence="14">1.14.19.21</ecNumber>
    </recommendedName>
</protein>
<evidence type="ECO:0000256" key="14">
    <source>
        <dbReference type="ARBA" id="ARBA00026095"/>
    </source>
</evidence>
<dbReference type="SUPFAM" id="SSF50022">
    <property type="entry name" value="ISP domain"/>
    <property type="match status" value="1"/>
</dbReference>
<keyword evidence="9" id="KW-0408">Iron</keyword>
<evidence type="ECO:0000256" key="11">
    <source>
        <dbReference type="ARBA" id="ARBA00023136"/>
    </source>
</evidence>
<dbReference type="PANTHER" id="PTHR21266:SF32">
    <property type="entry name" value="CHOLESTEROL 7-DESATURASE NVD"/>
    <property type="match status" value="1"/>
</dbReference>
<comment type="catalytic activity">
    <reaction evidence="16">
        <text>cholesterol + NADPH + O2 + H(+) = 7-dehydrocholesterol + NADP(+) + 2 H2O</text>
        <dbReference type="Rhea" id="RHEA:45024"/>
        <dbReference type="ChEBI" id="CHEBI:15377"/>
        <dbReference type="ChEBI" id="CHEBI:15378"/>
        <dbReference type="ChEBI" id="CHEBI:15379"/>
        <dbReference type="ChEBI" id="CHEBI:16113"/>
        <dbReference type="ChEBI" id="CHEBI:17759"/>
        <dbReference type="ChEBI" id="CHEBI:57783"/>
        <dbReference type="ChEBI" id="CHEBI:58349"/>
        <dbReference type="EC" id="1.14.19.21"/>
    </reaction>
    <physiologicalReaction direction="left-to-right" evidence="16">
        <dbReference type="Rhea" id="RHEA:45025"/>
    </physiologicalReaction>
</comment>
<dbReference type="GO" id="GO:0051537">
    <property type="term" value="F:2 iron, 2 sulfur cluster binding"/>
    <property type="evidence" value="ECO:0007669"/>
    <property type="project" value="UniProtKB-KW"/>
</dbReference>
<comment type="similarity">
    <text evidence="13">Belongs to the cholesterol 7-desaturase family.</text>
</comment>
<keyword evidence="8" id="KW-0560">Oxidoreductase</keyword>
<dbReference type="InterPro" id="IPR036922">
    <property type="entry name" value="Rieske_2Fe-2S_sf"/>
</dbReference>
<comment type="pathway">
    <text evidence="12">Steroid hormone biosynthesis; dafachronic acid biosynthesis.</text>
</comment>
<dbReference type="InterPro" id="IPR050584">
    <property type="entry name" value="Cholesterol_7-desaturase"/>
</dbReference>
<evidence type="ECO:0000256" key="10">
    <source>
        <dbReference type="ARBA" id="ARBA00023014"/>
    </source>
</evidence>
<keyword evidence="5" id="KW-0001">2Fe-2S</keyword>
<dbReference type="GO" id="GO:0046872">
    <property type="term" value="F:metal ion binding"/>
    <property type="evidence" value="ECO:0007669"/>
    <property type="project" value="UniProtKB-KW"/>
</dbReference>
<keyword evidence="4 17" id="KW-0812">Transmembrane</keyword>
<comment type="subcellular location">
    <subcellularLocation>
        <location evidence="2">Membrane</location>
    </subcellularLocation>
</comment>
<feature type="transmembrane region" description="Helical" evidence="17">
    <location>
        <begin position="24"/>
        <end position="46"/>
    </location>
</feature>